<feature type="domain" description="Peptidase M28" evidence="3">
    <location>
        <begin position="67"/>
        <end position="114"/>
    </location>
</feature>
<dbReference type="Gene3D" id="3.40.630.10">
    <property type="entry name" value="Zn peptidases"/>
    <property type="match status" value="2"/>
</dbReference>
<feature type="non-terminal residue" evidence="4">
    <location>
        <position position="1"/>
    </location>
</feature>
<dbReference type="PANTHER" id="PTHR10404">
    <property type="entry name" value="N-ACETYLATED-ALPHA-LINKED ACIDIC DIPEPTIDASE"/>
    <property type="match status" value="1"/>
</dbReference>
<keyword evidence="5" id="KW-1185">Reference proteome</keyword>
<dbReference type="GO" id="GO:0004180">
    <property type="term" value="F:carboxypeptidase activity"/>
    <property type="evidence" value="ECO:0007669"/>
    <property type="project" value="TreeGrafter"/>
</dbReference>
<comment type="similarity">
    <text evidence="1">Belongs to the peptidase M28 family. M28B subfamily.</text>
</comment>
<dbReference type="AlphaFoldDB" id="A0A3P7J5T2"/>
<reference evidence="4 5" key="1">
    <citation type="submission" date="2018-11" db="EMBL/GenBank/DDBJ databases">
        <authorList>
            <consortium name="Pathogen Informatics"/>
        </authorList>
    </citation>
    <scope>NUCLEOTIDE SEQUENCE [LARGE SCALE GENOMIC DNA]</scope>
</reference>
<dbReference type="PANTHER" id="PTHR10404:SF77">
    <property type="entry name" value="GLUTAMATE CARBOXYPEPTIDASE 2 HOMOLOG"/>
    <property type="match status" value="1"/>
</dbReference>
<dbReference type="OrthoDB" id="5841748at2759"/>
<evidence type="ECO:0000313" key="4">
    <source>
        <dbReference type="EMBL" id="VDM78546.1"/>
    </source>
</evidence>
<dbReference type="SUPFAM" id="SSF53187">
    <property type="entry name" value="Zn-dependent exopeptidases"/>
    <property type="match status" value="1"/>
</dbReference>
<dbReference type="InterPro" id="IPR007365">
    <property type="entry name" value="TFR-like_dimer_dom"/>
</dbReference>
<organism evidence="4 5">
    <name type="scientific">Strongylus vulgaris</name>
    <name type="common">Blood worm</name>
    <dbReference type="NCBI Taxonomy" id="40348"/>
    <lineage>
        <taxon>Eukaryota</taxon>
        <taxon>Metazoa</taxon>
        <taxon>Ecdysozoa</taxon>
        <taxon>Nematoda</taxon>
        <taxon>Chromadorea</taxon>
        <taxon>Rhabditida</taxon>
        <taxon>Rhabditina</taxon>
        <taxon>Rhabditomorpha</taxon>
        <taxon>Strongyloidea</taxon>
        <taxon>Strongylidae</taxon>
        <taxon>Strongylus</taxon>
    </lineage>
</organism>
<dbReference type="InterPro" id="IPR036757">
    <property type="entry name" value="TFR-like_dimer_dom_sf"/>
</dbReference>
<dbReference type="InterPro" id="IPR007484">
    <property type="entry name" value="Peptidase_M28"/>
</dbReference>
<sequence>KNGAAGAIIFSDPDDIARDGIDEGEEYIWCFSKSAINTTYRVGPGFHSDERLTMDVHSSLKIKKIRNVIGYIRGKDEPDRYVILGNHFDAWVYGSMDPNSGTAVLAEVARAMMQTVNETGWRPEFVEEFTDILQQRAVVYLNMDTIHSNMTLHVGTIPSLYRVTVEAAKRIVNPIKSERDKGRETVYDSWVKMRPSETPGLPHIPVPGGGSDHAAFLTYAAIGQFWAELARFFTDEAVLPFNTTELAEAILKIYIPDLGKALTPLKYYQTAIQPAVQQLSHMSKAAQDFLNMCRKFEKTMFFTRTAFSQNPFDARHIAAVNERLMKYNANYALCNRRYIRTNFCSAQRCFINPRGTATAPQSRHVLYSISEHDSYASRQMAAVYDAIDDFTNAESDKQRVIIGLEIANQISIVQHSIHCATNTLKDVI</sequence>
<feature type="domain" description="Transferrin receptor-like dimerisation" evidence="2">
    <location>
        <begin position="275"/>
        <end position="425"/>
    </location>
</feature>
<dbReference type="Proteomes" id="UP000270094">
    <property type="component" value="Unassembled WGS sequence"/>
</dbReference>
<evidence type="ECO:0000259" key="3">
    <source>
        <dbReference type="Pfam" id="PF04389"/>
    </source>
</evidence>
<name>A0A3P7J5T2_STRVU</name>
<dbReference type="Gene3D" id="1.20.930.40">
    <property type="entry name" value="Transferrin receptor-like, dimerisation domain"/>
    <property type="match status" value="1"/>
</dbReference>
<dbReference type="Pfam" id="PF04253">
    <property type="entry name" value="TFR_dimer"/>
    <property type="match status" value="1"/>
</dbReference>
<evidence type="ECO:0000256" key="1">
    <source>
        <dbReference type="ARBA" id="ARBA00005634"/>
    </source>
</evidence>
<evidence type="ECO:0000313" key="5">
    <source>
        <dbReference type="Proteomes" id="UP000270094"/>
    </source>
</evidence>
<gene>
    <name evidence="4" type="ORF">SVUK_LOCUS13544</name>
</gene>
<dbReference type="EMBL" id="UYYB01102281">
    <property type="protein sequence ID" value="VDM78546.1"/>
    <property type="molecule type" value="Genomic_DNA"/>
</dbReference>
<dbReference type="Pfam" id="PF04389">
    <property type="entry name" value="Peptidase_M28"/>
    <property type="match status" value="1"/>
</dbReference>
<dbReference type="FunFam" id="3.40.630.10:FF:000101">
    <property type="entry name" value="N-acetylated alpha-linked acidic dipeptidase like 1"/>
    <property type="match status" value="1"/>
</dbReference>
<evidence type="ECO:0000259" key="2">
    <source>
        <dbReference type="Pfam" id="PF04253"/>
    </source>
</evidence>
<dbReference type="InterPro" id="IPR039373">
    <property type="entry name" value="Peptidase_M28B"/>
</dbReference>
<protein>
    <submittedName>
        <fullName evidence="4">Uncharacterized protein</fullName>
    </submittedName>
</protein>
<dbReference type="SUPFAM" id="SSF47672">
    <property type="entry name" value="Transferrin receptor-like dimerisation domain"/>
    <property type="match status" value="1"/>
</dbReference>
<accession>A0A3P7J5T2</accession>
<proteinExistence type="inferred from homology"/>